<evidence type="ECO:0000256" key="3">
    <source>
        <dbReference type="ARBA" id="ARBA00022692"/>
    </source>
</evidence>
<dbReference type="Proteomes" id="UP000279259">
    <property type="component" value="Unassembled WGS sequence"/>
</dbReference>
<comment type="subcellular location">
    <subcellularLocation>
        <location evidence="1">Mitochondrion inner membrane</location>
    </subcellularLocation>
</comment>
<evidence type="ECO:0000256" key="2">
    <source>
        <dbReference type="ARBA" id="ARBA00005687"/>
    </source>
</evidence>
<dbReference type="GO" id="GO:0005743">
    <property type="term" value="C:mitochondrial inner membrane"/>
    <property type="evidence" value="ECO:0007669"/>
    <property type="project" value="UniProtKB-SubCell"/>
</dbReference>
<sequence>MLSTRPLHVLRPSLLPPLRASSSRIPLRTAQSDRYLLIREFFTRQSSLNTSPGPPPPFRPRSPLIPRRWNSTTPSSSPSSGKTPSERPKDCPHCGPTPSNIPATPPPPTIGPAPGHAQDYTPFIRRLIQQSQLLKANAPHRPTKEQLLEAASSWWERLRIRIKWFTIRGWRRFNTDDLSAFASWFVLGNTLWILIGTTTFVSAVFATLNSLSLQEYVARWISDYLTSETGVTVIFESAIVPRWGASTITFRNVYISRRAESFSQPDNATATATATATANPSGATRTKAATAKPPSPTPFLSSELTPATYMAPRAAETDNYTMFDVNVDEVEVALSFMRWLDGKGLVKDAKVKGVRGVIDRRSVWWDVTKPLNPADWRHATRPGDFELETLAVEDALVTVYQPGGQRPYNVSVFNAAIGPLRKRWLFYDIISAEGITGQFDNCLFSLHMPQKLGKVQGDEGRLIKRMARFRIDGLPIEHAQYATGHTGPMSWITSGKLDAVLDIKFPYHPDEQVDFKAIFEEIGRNVVTISHGAHPDVDHEQQHAHSSNTKETVDAAIEASAAAEATSGAINPGQHRLARPPLRAPDASRTWMSQREGQGQERREVTVDIDLRFRDLKAAVPMFTSDLSVTNNALIRPIVAFINANRTLVPIHCQVAADLSDFDGSWTLFESKRPYHSSSDDPFGASLTDLAGLMTSVSDQIYDALAYHVSSETANSKRIRQVSVWGIQRGAEVLLDALRNVVDPAHAQLLATL</sequence>
<feature type="compositionally biased region" description="Low complexity" evidence="10">
    <location>
        <begin position="561"/>
        <end position="570"/>
    </location>
</feature>
<evidence type="ECO:0000256" key="8">
    <source>
        <dbReference type="ARBA" id="ARBA00023136"/>
    </source>
</evidence>
<dbReference type="EMBL" id="RSCD01000010">
    <property type="protein sequence ID" value="RSH90706.1"/>
    <property type="molecule type" value="Genomic_DNA"/>
</dbReference>
<evidence type="ECO:0000256" key="7">
    <source>
        <dbReference type="ARBA" id="ARBA00023128"/>
    </source>
</evidence>
<evidence type="ECO:0000256" key="1">
    <source>
        <dbReference type="ARBA" id="ARBA00004273"/>
    </source>
</evidence>
<feature type="region of interest" description="Disordered" evidence="10">
    <location>
        <begin position="561"/>
        <end position="580"/>
    </location>
</feature>
<dbReference type="GO" id="GO:0000001">
    <property type="term" value="P:mitochondrion inheritance"/>
    <property type="evidence" value="ECO:0007669"/>
    <property type="project" value="InterPro"/>
</dbReference>
<dbReference type="PANTHER" id="PTHR31068:SF0">
    <property type="entry name" value="MITOCHONDRIAL DISTRIBUTION AND MORPHOLOGY PROTEIN 31"/>
    <property type="match status" value="1"/>
</dbReference>
<name>A0A427YHZ3_9TREE</name>
<reference evidence="11 12" key="1">
    <citation type="submission" date="2018-11" db="EMBL/GenBank/DDBJ databases">
        <title>Genome sequence of Saitozyma podzolica DSM 27192.</title>
        <authorList>
            <person name="Aliyu H."/>
            <person name="Gorte O."/>
            <person name="Ochsenreither K."/>
        </authorList>
    </citation>
    <scope>NUCLEOTIDE SEQUENCE [LARGE SCALE GENOMIC DNA]</scope>
    <source>
        <strain evidence="11 12">DSM 27192</strain>
    </source>
</reference>
<proteinExistence type="inferred from homology"/>
<keyword evidence="6" id="KW-1133">Transmembrane helix</keyword>
<feature type="compositionally biased region" description="Low complexity" evidence="10">
    <location>
        <begin position="61"/>
        <end position="83"/>
    </location>
</feature>
<feature type="compositionally biased region" description="Low complexity" evidence="10">
    <location>
        <begin position="268"/>
        <end position="292"/>
    </location>
</feature>
<keyword evidence="5" id="KW-0809">Transit peptide</keyword>
<evidence type="ECO:0000256" key="10">
    <source>
        <dbReference type="SAM" id="MobiDB-lite"/>
    </source>
</evidence>
<keyword evidence="12" id="KW-1185">Reference proteome</keyword>
<evidence type="ECO:0000313" key="12">
    <source>
        <dbReference type="Proteomes" id="UP000279259"/>
    </source>
</evidence>
<evidence type="ECO:0000256" key="9">
    <source>
        <dbReference type="ARBA" id="ARBA00025191"/>
    </source>
</evidence>
<dbReference type="OrthoDB" id="17678at2759"/>
<gene>
    <name evidence="11" type="primary">MDM31</name>
    <name evidence="11" type="ORF">EHS25_001311</name>
</gene>
<accession>A0A427YHZ3</accession>
<evidence type="ECO:0000256" key="6">
    <source>
        <dbReference type="ARBA" id="ARBA00022989"/>
    </source>
</evidence>
<keyword evidence="7" id="KW-0496">Mitochondrion</keyword>
<dbReference type="PANTHER" id="PTHR31068">
    <property type="entry name" value="MITOCHONDRIAL DISTRIBUTION AND MORPHOLOGY PROTEIN 31"/>
    <property type="match status" value="1"/>
</dbReference>
<evidence type="ECO:0000256" key="5">
    <source>
        <dbReference type="ARBA" id="ARBA00022946"/>
    </source>
</evidence>
<keyword evidence="4" id="KW-0999">Mitochondrion inner membrane</keyword>
<comment type="function">
    <text evidence="9">Involved in the organization of the mitochondrial membranes and the global structure of the mitochondria. Also required for mitochondrial distribution and mobility as well as for the maintenance of mitochondrial DNA nucleoids structures.</text>
</comment>
<dbReference type="STRING" id="1890683.A0A427YHZ3"/>
<feature type="region of interest" description="Disordered" evidence="10">
    <location>
        <begin position="266"/>
        <end position="303"/>
    </location>
</feature>
<dbReference type="AlphaFoldDB" id="A0A427YHZ3"/>
<dbReference type="GO" id="GO:0007005">
    <property type="term" value="P:mitochondrion organization"/>
    <property type="evidence" value="ECO:0007669"/>
    <property type="project" value="InterPro"/>
</dbReference>
<protein>
    <submittedName>
        <fullName evidence="11">Mitochondrial distribution and morphology protein 31, mitochondrial</fullName>
    </submittedName>
</protein>
<keyword evidence="8" id="KW-0472">Membrane</keyword>
<dbReference type="InterPro" id="IPR012571">
    <property type="entry name" value="Mdm31/Mdm32"/>
</dbReference>
<organism evidence="11 12">
    <name type="scientific">Saitozyma podzolica</name>
    <dbReference type="NCBI Taxonomy" id="1890683"/>
    <lineage>
        <taxon>Eukaryota</taxon>
        <taxon>Fungi</taxon>
        <taxon>Dikarya</taxon>
        <taxon>Basidiomycota</taxon>
        <taxon>Agaricomycotina</taxon>
        <taxon>Tremellomycetes</taxon>
        <taxon>Tremellales</taxon>
        <taxon>Trimorphomycetaceae</taxon>
        <taxon>Saitozyma</taxon>
    </lineage>
</organism>
<keyword evidence="3" id="KW-0812">Transmembrane</keyword>
<evidence type="ECO:0000313" key="11">
    <source>
        <dbReference type="EMBL" id="RSH90706.1"/>
    </source>
</evidence>
<comment type="caution">
    <text evidence="11">The sequence shown here is derived from an EMBL/GenBank/DDBJ whole genome shotgun (WGS) entry which is preliminary data.</text>
</comment>
<feature type="region of interest" description="Disordered" evidence="10">
    <location>
        <begin position="46"/>
        <end position="116"/>
    </location>
</feature>
<dbReference type="Pfam" id="PF08118">
    <property type="entry name" value="MDM31_MDM32"/>
    <property type="match status" value="1"/>
</dbReference>
<comment type="similarity">
    <text evidence="2">Belongs to the MDM31/MDM32 family.</text>
</comment>
<evidence type="ECO:0000256" key="4">
    <source>
        <dbReference type="ARBA" id="ARBA00022792"/>
    </source>
</evidence>